<dbReference type="HOGENOM" id="CLU_009935_1_0_0"/>
<evidence type="ECO:0000256" key="2">
    <source>
        <dbReference type="ARBA" id="ARBA00022801"/>
    </source>
</evidence>
<evidence type="ECO:0000256" key="3">
    <source>
        <dbReference type="ARBA" id="ARBA00023295"/>
    </source>
</evidence>
<dbReference type="EMBL" id="CP000812">
    <property type="protein sequence ID" value="ABV34135.1"/>
    <property type="molecule type" value="Genomic_DNA"/>
</dbReference>
<dbReference type="Pfam" id="PF02837">
    <property type="entry name" value="Glyco_hydro_2_N"/>
    <property type="match status" value="1"/>
</dbReference>
<comment type="similarity">
    <text evidence="1">Belongs to the glycosyl hydrolase 2 family.</text>
</comment>
<dbReference type="Proteomes" id="UP000002016">
    <property type="component" value="Chromosome"/>
</dbReference>
<dbReference type="Gene3D" id="2.60.40.10">
    <property type="entry name" value="Immunoglobulins"/>
    <property type="match status" value="1"/>
</dbReference>
<reference evidence="7 8" key="1">
    <citation type="submission" date="2007-08" db="EMBL/GenBank/DDBJ databases">
        <title>Complete sequence of Thermotoga lettingae TMO.</title>
        <authorList>
            <consortium name="US DOE Joint Genome Institute"/>
            <person name="Copeland A."/>
            <person name="Lucas S."/>
            <person name="Lapidus A."/>
            <person name="Barry K."/>
            <person name="Glavina del Rio T."/>
            <person name="Dalin E."/>
            <person name="Tice H."/>
            <person name="Pitluck S."/>
            <person name="Foster B."/>
            <person name="Bruce D."/>
            <person name="Schmutz J."/>
            <person name="Larimer F."/>
            <person name="Land M."/>
            <person name="Hauser L."/>
            <person name="Kyrpides N."/>
            <person name="Mikhailova N."/>
            <person name="Nelson K."/>
            <person name="Gogarten J.P."/>
            <person name="Noll K."/>
            <person name="Richardson P."/>
        </authorList>
    </citation>
    <scope>NUCLEOTIDE SEQUENCE [LARGE SCALE GENOMIC DNA]</scope>
    <source>
        <strain evidence="8">ATCC BAA-301 / DSM 14385 / NBRC 107922 / TMO</strain>
    </source>
</reference>
<dbReference type="AlphaFoldDB" id="A8F7K1"/>
<dbReference type="InterPro" id="IPR051913">
    <property type="entry name" value="GH2_Domain-Containing"/>
</dbReference>
<keyword evidence="3" id="KW-0326">Glycosidase</keyword>
<dbReference type="InterPro" id="IPR036156">
    <property type="entry name" value="Beta-gal/glucu_dom_sf"/>
</dbReference>
<dbReference type="InterPro" id="IPR017853">
    <property type="entry name" value="GH"/>
</dbReference>
<protein>
    <submittedName>
        <fullName evidence="7">Glycoside hydrolase family 2 sugar binding</fullName>
    </submittedName>
</protein>
<dbReference type="SUPFAM" id="SSF49303">
    <property type="entry name" value="beta-Galactosidase/glucuronidase domain"/>
    <property type="match status" value="1"/>
</dbReference>
<evidence type="ECO:0000256" key="1">
    <source>
        <dbReference type="ARBA" id="ARBA00007401"/>
    </source>
</evidence>
<dbReference type="GO" id="GO:0005975">
    <property type="term" value="P:carbohydrate metabolic process"/>
    <property type="evidence" value="ECO:0007669"/>
    <property type="project" value="InterPro"/>
</dbReference>
<feature type="domain" description="Glycosyl hydrolases family 2 sugar binding" evidence="6">
    <location>
        <begin position="9"/>
        <end position="141"/>
    </location>
</feature>
<feature type="domain" description="Glycoside hydrolase family 2 catalytic" evidence="5">
    <location>
        <begin position="336"/>
        <end position="455"/>
    </location>
</feature>
<dbReference type="GO" id="GO:0004553">
    <property type="term" value="F:hydrolase activity, hydrolyzing O-glycosyl compounds"/>
    <property type="evidence" value="ECO:0007669"/>
    <property type="project" value="InterPro"/>
</dbReference>
<dbReference type="PANTHER" id="PTHR42732:SF1">
    <property type="entry name" value="BETA-MANNOSIDASE"/>
    <property type="match status" value="1"/>
</dbReference>
<proteinExistence type="inferred from homology"/>
<evidence type="ECO:0000313" key="7">
    <source>
        <dbReference type="EMBL" id="ABV34135.1"/>
    </source>
</evidence>
<dbReference type="InterPro" id="IPR013783">
    <property type="entry name" value="Ig-like_fold"/>
</dbReference>
<dbReference type="SUPFAM" id="SSF49785">
    <property type="entry name" value="Galactose-binding domain-like"/>
    <property type="match status" value="1"/>
</dbReference>
<dbReference type="RefSeq" id="WP_012003611.1">
    <property type="nucleotide sequence ID" value="NC_009828.1"/>
</dbReference>
<dbReference type="SUPFAM" id="SSF51445">
    <property type="entry name" value="(Trans)glycosidases"/>
    <property type="match status" value="1"/>
</dbReference>
<dbReference type="STRING" id="416591.Tlet_1581"/>
<dbReference type="Gene3D" id="2.60.120.260">
    <property type="entry name" value="Galactose-binding domain-like"/>
    <property type="match status" value="1"/>
</dbReference>
<evidence type="ECO:0000259" key="6">
    <source>
        <dbReference type="Pfam" id="PF02837"/>
    </source>
</evidence>
<gene>
    <name evidence="7" type="ordered locus">Tlet_1581</name>
</gene>
<dbReference type="KEGG" id="tle:Tlet_1581"/>
<reference evidence="7 8" key="2">
    <citation type="journal article" date="2009" name="Proc. Natl. Acad. Sci. U.S.A.">
        <title>On the chimeric nature, thermophilic origin, and phylogenetic placement of the Thermotogales.</title>
        <authorList>
            <person name="Zhaxybayeva O."/>
            <person name="Swithers K.S."/>
            <person name="Lapierre P."/>
            <person name="Fournier G.P."/>
            <person name="Bickhart D.M."/>
            <person name="DeBoy R.T."/>
            <person name="Nelson K.E."/>
            <person name="Nesbo C.L."/>
            <person name="Doolittle W.F."/>
            <person name="Gogarten J.P."/>
            <person name="Noll K.M."/>
        </authorList>
    </citation>
    <scope>NUCLEOTIDE SEQUENCE [LARGE SCALE GENOMIC DNA]</scope>
    <source>
        <strain evidence="8">ATCC BAA-301 / DSM 14385 / NBRC 107922 / TMO</strain>
    </source>
</reference>
<evidence type="ECO:0000259" key="4">
    <source>
        <dbReference type="Pfam" id="PF00703"/>
    </source>
</evidence>
<dbReference type="Pfam" id="PF00703">
    <property type="entry name" value="Glyco_hydro_2"/>
    <property type="match status" value="1"/>
</dbReference>
<dbReference type="Gene3D" id="3.20.20.80">
    <property type="entry name" value="Glycosidases"/>
    <property type="match status" value="1"/>
</dbReference>
<dbReference type="CAZy" id="GH2">
    <property type="family name" value="Glycoside Hydrolase Family 2"/>
</dbReference>
<dbReference type="eggNOG" id="COG3250">
    <property type="taxonomic scope" value="Bacteria"/>
</dbReference>
<dbReference type="PANTHER" id="PTHR42732">
    <property type="entry name" value="BETA-GALACTOSIDASE"/>
    <property type="match status" value="1"/>
</dbReference>
<name>A8F7K1_PSELT</name>
<keyword evidence="8" id="KW-1185">Reference proteome</keyword>
<accession>A8F7K1</accession>
<dbReference type="InterPro" id="IPR008979">
    <property type="entry name" value="Galactose-bd-like_sf"/>
</dbReference>
<feature type="domain" description="Glycoside hydrolase family 2 immunoglobulin-like beta-sandwich" evidence="4">
    <location>
        <begin position="162"/>
        <end position="238"/>
    </location>
</feature>
<evidence type="ECO:0000259" key="5">
    <source>
        <dbReference type="Pfam" id="PF02836"/>
    </source>
</evidence>
<dbReference type="InterPro" id="IPR006103">
    <property type="entry name" value="Glyco_hydro_2_cat"/>
</dbReference>
<keyword evidence="2 7" id="KW-0378">Hydrolase</keyword>
<dbReference type="InterPro" id="IPR006104">
    <property type="entry name" value="Glyco_hydro_2_N"/>
</dbReference>
<organism evidence="7 8">
    <name type="scientific">Pseudothermotoga lettingae (strain ATCC BAA-301 / DSM 14385 / NBRC 107922 / TMO)</name>
    <name type="common">Thermotoga lettingae</name>
    <dbReference type="NCBI Taxonomy" id="416591"/>
    <lineage>
        <taxon>Bacteria</taxon>
        <taxon>Thermotogati</taxon>
        <taxon>Thermotogota</taxon>
        <taxon>Thermotogae</taxon>
        <taxon>Thermotogales</taxon>
        <taxon>Thermotogaceae</taxon>
        <taxon>Pseudothermotoga</taxon>
    </lineage>
</organism>
<dbReference type="OrthoDB" id="9762066at2"/>
<sequence length="791" mass="91504">MRITLNHGWKITYDDGTCDNISLPHEFPMTEQSYPNPVCFSGLYERKLTELKGISNKRIMLRFHGIDWLSKIYVNGKQVLHHENGYDLFEVEITDFLNFDGHDILKIHVSDFDISDKPEIVVGKQDWYGNACGIIQNIELWAVDDVFIKSAKFIPMKDLKTIKCEIEFSDKQEHDFSLTVIDPSGTQILNEKFSRSTFDLLIDDPKLWSLKSPQLYTAIIDFAKDSSKDRFQTTFGIRSIDVDEDRILLNGEPVYIFGALDQNFYPVNHYTLPEKNDLLSELLKAKEMGLNLLRFHVKIPDDLYLEIADELGLLIWIDLPYARQLNEKSMGYLEKLLENLLKRHANHPSFVLLSLINESWGVDLSEEQTRSWLKMFFRKAKVLDDTRLYVDNSACMGNFHVISDIDDFHFYHSFPYHNAQWDEKIKSFATGDFKSFFESSTESKKLPKIVSEFGVWGLSDPKDWEGNWMKFPVTTMGMKFSNSSPIEAIARVCGFHNIDDFIYQTQLNQFLGLKYQIEKIRLRPEISGYVITEFSDIAWEANGLLDYNRMPKIFHSKLRFLNKKILPIIKNHTAIIQDGDTYHAQIYIANNSGKNMDADLIIRTDTKILKQIPVPLKKWSVSEGIDFSAKFEHDTQNIFLEVFENGNLISRNFYPVVVLGPAPLSDEILWVNDDLLQDEELVSISEKRKLHGFLDLSGDWISNLTIFNTKRNKNISALLWSLGEVASEYVLISKQTDKMLSSDNSLISKITGWGYAFTSILYIKEKEGKRKVYTTLKNNPLSRSIISYVLY</sequence>
<dbReference type="InterPro" id="IPR006102">
    <property type="entry name" value="Ig-like_GH2"/>
</dbReference>
<dbReference type="Pfam" id="PF02836">
    <property type="entry name" value="Glyco_hydro_2_C"/>
    <property type="match status" value="1"/>
</dbReference>
<evidence type="ECO:0000313" key="8">
    <source>
        <dbReference type="Proteomes" id="UP000002016"/>
    </source>
</evidence>